<sequence length="156" mass="17648">MKRNLLLFFLAISSFCFSQSADSLLGKWSGKDGNNKIGAFTFFPDNYVAVEIDDMFIDGRNYIIPAGPNKGKKAYVKYIVDYSVNPNKLIINAFYKDGNDIIEESQFLNGLIEFVGKNQLMIQLDFDKENLKKIDPSGKSTLVLNKVEELKNLSNE</sequence>
<proteinExistence type="predicted"/>
<dbReference type="RefSeq" id="WP_263002164.1">
    <property type="nucleotide sequence ID" value="NZ_JAOTEM010000001.1"/>
</dbReference>
<protein>
    <recommendedName>
        <fullName evidence="4">DUF4488 domain-containing protein</fullName>
    </recommendedName>
</protein>
<reference evidence="3" key="1">
    <citation type="submission" date="2023-07" db="EMBL/GenBank/DDBJ databases">
        <title>Chryseobacterium sp. strain PBS4-4 Genome sequencing and assembly.</title>
        <authorList>
            <person name="Jung Y."/>
        </authorList>
    </citation>
    <scope>NUCLEOTIDE SEQUENCE [LARGE SCALE GENOMIC DNA]</scope>
    <source>
        <strain evidence="3">PBS4-4</strain>
    </source>
</reference>
<organism evidence="2 3">
    <name type="scientific">Chryseobacterium edaphi</name>
    <dbReference type="NCBI Taxonomy" id="2976532"/>
    <lineage>
        <taxon>Bacteria</taxon>
        <taxon>Pseudomonadati</taxon>
        <taxon>Bacteroidota</taxon>
        <taxon>Flavobacteriia</taxon>
        <taxon>Flavobacteriales</taxon>
        <taxon>Weeksellaceae</taxon>
        <taxon>Chryseobacterium group</taxon>
        <taxon>Chryseobacterium</taxon>
    </lineage>
</organism>
<name>A0ABT2W3E5_9FLAO</name>
<evidence type="ECO:0000313" key="2">
    <source>
        <dbReference type="EMBL" id="MCU7616732.1"/>
    </source>
</evidence>
<evidence type="ECO:0008006" key="4">
    <source>
        <dbReference type="Google" id="ProtNLM"/>
    </source>
</evidence>
<evidence type="ECO:0000256" key="1">
    <source>
        <dbReference type="SAM" id="SignalP"/>
    </source>
</evidence>
<evidence type="ECO:0000313" key="3">
    <source>
        <dbReference type="Proteomes" id="UP001208649"/>
    </source>
</evidence>
<feature type="chain" id="PRO_5047254748" description="DUF4488 domain-containing protein" evidence="1">
    <location>
        <begin position="21"/>
        <end position="156"/>
    </location>
</feature>
<comment type="caution">
    <text evidence="2">The sequence shown here is derived from an EMBL/GenBank/DDBJ whole genome shotgun (WGS) entry which is preliminary data.</text>
</comment>
<dbReference type="EMBL" id="JAOTEM010000001">
    <property type="protein sequence ID" value="MCU7616732.1"/>
    <property type="molecule type" value="Genomic_DNA"/>
</dbReference>
<keyword evidence="3" id="KW-1185">Reference proteome</keyword>
<accession>A0ABT2W3E5</accession>
<gene>
    <name evidence="2" type="ORF">NZ698_05945</name>
</gene>
<feature type="signal peptide" evidence="1">
    <location>
        <begin position="1"/>
        <end position="20"/>
    </location>
</feature>
<dbReference type="Proteomes" id="UP001208649">
    <property type="component" value="Unassembled WGS sequence"/>
</dbReference>
<keyword evidence="1" id="KW-0732">Signal</keyword>